<comment type="subcellular location">
    <subcellularLocation>
        <location evidence="1">Cell membrane</location>
    </subcellularLocation>
</comment>
<dbReference type="Gene3D" id="3.90.550.10">
    <property type="entry name" value="Spore Coat Polysaccharide Biosynthesis Protein SpsA, Chain A"/>
    <property type="match status" value="1"/>
</dbReference>
<proteinExistence type="inferred from homology"/>
<evidence type="ECO:0000259" key="12">
    <source>
        <dbReference type="Pfam" id="PF00535"/>
    </source>
</evidence>
<evidence type="ECO:0000256" key="7">
    <source>
        <dbReference type="ARBA" id="ARBA00037281"/>
    </source>
</evidence>
<evidence type="ECO:0000313" key="14">
    <source>
        <dbReference type="Proteomes" id="UP001596989"/>
    </source>
</evidence>
<evidence type="ECO:0000256" key="3">
    <source>
        <dbReference type="ARBA" id="ARBA00022676"/>
    </source>
</evidence>
<dbReference type="EMBL" id="JBHTJZ010000005">
    <property type="protein sequence ID" value="MFD0958419.1"/>
    <property type="molecule type" value="Genomic_DNA"/>
</dbReference>
<dbReference type="PANTHER" id="PTHR43646:SF2">
    <property type="entry name" value="GLYCOSYLTRANSFERASE 2-LIKE DOMAIN-CONTAINING PROTEIN"/>
    <property type="match status" value="1"/>
</dbReference>
<dbReference type="SUPFAM" id="SSF53448">
    <property type="entry name" value="Nucleotide-diphospho-sugar transferases"/>
    <property type="match status" value="1"/>
</dbReference>
<keyword evidence="2" id="KW-1003">Cell membrane</keyword>
<evidence type="ECO:0000256" key="10">
    <source>
        <dbReference type="ARBA" id="ARBA00040345"/>
    </source>
</evidence>
<reference evidence="14" key="1">
    <citation type="journal article" date="2019" name="Int. J. Syst. Evol. Microbiol.">
        <title>The Global Catalogue of Microorganisms (GCM) 10K type strain sequencing project: providing services to taxonomists for standard genome sequencing and annotation.</title>
        <authorList>
            <consortium name="The Broad Institute Genomics Platform"/>
            <consortium name="The Broad Institute Genome Sequencing Center for Infectious Disease"/>
            <person name="Wu L."/>
            <person name="Ma J."/>
        </authorList>
    </citation>
    <scope>NUCLEOTIDE SEQUENCE [LARGE SCALE GENOMIC DNA]</scope>
    <source>
        <strain evidence="14">CCUG 59129</strain>
    </source>
</reference>
<keyword evidence="14" id="KW-1185">Reference proteome</keyword>
<dbReference type="CDD" id="cd00761">
    <property type="entry name" value="Glyco_tranf_GTA_type"/>
    <property type="match status" value="1"/>
</dbReference>
<dbReference type="InterPro" id="IPR029044">
    <property type="entry name" value="Nucleotide-diphossugar_trans"/>
</dbReference>
<organism evidence="13 14">
    <name type="scientific">Paenibacillus chungangensis</name>
    <dbReference type="NCBI Taxonomy" id="696535"/>
    <lineage>
        <taxon>Bacteria</taxon>
        <taxon>Bacillati</taxon>
        <taxon>Bacillota</taxon>
        <taxon>Bacilli</taxon>
        <taxon>Bacillales</taxon>
        <taxon>Paenibacillaceae</taxon>
        <taxon>Paenibacillus</taxon>
    </lineage>
</organism>
<feature type="transmembrane region" description="Helical" evidence="11">
    <location>
        <begin position="278"/>
        <end position="298"/>
    </location>
</feature>
<comment type="pathway">
    <text evidence="8">Carotenoid biosynthesis; staphyloxanthin biosynthesis; staphyloxanthin from farnesyl diphosphate: step 4/5.</text>
</comment>
<keyword evidence="11" id="KW-1133">Transmembrane helix</keyword>
<dbReference type="RefSeq" id="WP_377562185.1">
    <property type="nucleotide sequence ID" value="NZ_JBHTJZ010000005.1"/>
</dbReference>
<evidence type="ECO:0000313" key="13">
    <source>
        <dbReference type="EMBL" id="MFD0958419.1"/>
    </source>
</evidence>
<comment type="similarity">
    <text evidence="9">Belongs to the glycosyltransferase 2 family. CrtQ subfamily.</text>
</comment>
<keyword evidence="4" id="KW-0808">Transferase</keyword>
<keyword evidence="5" id="KW-0125">Carotenoid biosynthesis</keyword>
<evidence type="ECO:0000256" key="5">
    <source>
        <dbReference type="ARBA" id="ARBA00022746"/>
    </source>
</evidence>
<keyword evidence="11" id="KW-0812">Transmembrane</keyword>
<keyword evidence="6 11" id="KW-0472">Membrane</keyword>
<sequence length="379" mass="41161">MNILLLAAGILCGFILMAGYRRAEATSSYPRRRTCVKVSIIVPARDEERNLPSLLQSLRNQTMPPYEVIVVDDGSSDSTAEIARDWGADVVQPGEIPAGWIGKSWACWQGARHAKGDYFIFLDADICLAETALESMLADRNLREGLGILTVQPYHIVRQPYEQLSAFFNLIVLMSVGPGNDRTSGKLVNWYKAGAFGPCLALARAVYFQSGGHEAVRSSVLEHFTMSGIVSGLGLAVSNRIGKGMMSFRMYSGGCAELLRGWAKSFASGAARTQPLRLGSIIVWIAGAGSGPAIGISGLIHHNVALFCLGCSFYALYACQLAILVRRIGNFRLYTALLYPVPLAAYLLVFAYSILLSCGLGQNSWKGRALPVGWGRNRR</sequence>
<comment type="function">
    <text evidence="7">Catalyzes the glycosylation of 4,4'-diaponeurosporenoate, i.e. the esterification of glucose at the C1'' position with the carboxyl group of 4,4'-diaponeurosporenic acid, to form glycosyl-4,4'-diaponeurosporenoate. This is a step in the biosynthesis of staphyloxanthin, an orange pigment present in most staphylococci strains.</text>
</comment>
<evidence type="ECO:0000256" key="8">
    <source>
        <dbReference type="ARBA" id="ARBA00037904"/>
    </source>
</evidence>
<evidence type="ECO:0000256" key="6">
    <source>
        <dbReference type="ARBA" id="ARBA00023136"/>
    </source>
</evidence>
<feature type="transmembrane region" description="Helical" evidence="11">
    <location>
        <begin position="337"/>
        <end position="355"/>
    </location>
</feature>
<feature type="transmembrane region" description="Helical" evidence="11">
    <location>
        <begin position="304"/>
        <end position="325"/>
    </location>
</feature>
<evidence type="ECO:0000256" key="1">
    <source>
        <dbReference type="ARBA" id="ARBA00004236"/>
    </source>
</evidence>
<dbReference type="Proteomes" id="UP001596989">
    <property type="component" value="Unassembled WGS sequence"/>
</dbReference>
<dbReference type="PANTHER" id="PTHR43646">
    <property type="entry name" value="GLYCOSYLTRANSFERASE"/>
    <property type="match status" value="1"/>
</dbReference>
<evidence type="ECO:0000256" key="2">
    <source>
        <dbReference type="ARBA" id="ARBA00022475"/>
    </source>
</evidence>
<evidence type="ECO:0000256" key="4">
    <source>
        <dbReference type="ARBA" id="ARBA00022679"/>
    </source>
</evidence>
<accession>A0ABW3HLM3</accession>
<dbReference type="InterPro" id="IPR001173">
    <property type="entry name" value="Glyco_trans_2-like"/>
</dbReference>
<dbReference type="Pfam" id="PF00535">
    <property type="entry name" value="Glycos_transf_2"/>
    <property type="match status" value="1"/>
</dbReference>
<feature type="domain" description="Glycosyltransferase 2-like" evidence="12">
    <location>
        <begin position="39"/>
        <end position="138"/>
    </location>
</feature>
<protein>
    <recommendedName>
        <fullName evidence="10">4,4'-diaponeurosporenoate glycosyltransferase</fullName>
    </recommendedName>
</protein>
<name>A0ABW3HLM3_9BACL</name>
<evidence type="ECO:0000256" key="9">
    <source>
        <dbReference type="ARBA" id="ARBA00038120"/>
    </source>
</evidence>
<gene>
    <name evidence="13" type="ORF">ACFQ2I_03375</name>
</gene>
<evidence type="ECO:0000256" key="11">
    <source>
        <dbReference type="SAM" id="Phobius"/>
    </source>
</evidence>
<keyword evidence="3" id="KW-0328">Glycosyltransferase</keyword>
<comment type="caution">
    <text evidence="13">The sequence shown here is derived from an EMBL/GenBank/DDBJ whole genome shotgun (WGS) entry which is preliminary data.</text>
</comment>